<keyword evidence="3" id="KW-1185">Reference proteome</keyword>
<sequence>MSPLARRLFSPESSYNFANVGNDEHKIKRIIRKRIQNGQEEYDTQRKGFGPGQNRWYRKYLLENAKQLAEELDKDIEQLPAVQTRRFSSRKHALEEG</sequence>
<dbReference type="AlphaFoldDB" id="A0A178Z2Z4"/>
<protein>
    <submittedName>
        <fullName evidence="2">Uncharacterized protein</fullName>
    </submittedName>
</protein>
<dbReference type="SUPFAM" id="SSF54160">
    <property type="entry name" value="Chromo domain-like"/>
    <property type="match status" value="1"/>
</dbReference>
<comment type="caution">
    <text evidence="2">The sequence shown here is derived from an EMBL/GenBank/DDBJ whole genome shotgun (WGS) entry which is preliminary data.</text>
</comment>
<dbReference type="EMBL" id="LVYI01000015">
    <property type="protein sequence ID" value="OAP54178.1"/>
    <property type="molecule type" value="Genomic_DNA"/>
</dbReference>
<dbReference type="Gene3D" id="2.40.50.40">
    <property type="match status" value="1"/>
</dbReference>
<dbReference type="Proteomes" id="UP000078343">
    <property type="component" value="Unassembled WGS sequence"/>
</dbReference>
<comment type="subunit">
    <text evidence="1">Component of the NuA4 histone acetyltransferase complex.</text>
</comment>
<name>A0A178Z2Z4_9EURO</name>
<organism evidence="2 3">
    <name type="scientific">Fonsecaea erecta</name>
    <dbReference type="NCBI Taxonomy" id="1367422"/>
    <lineage>
        <taxon>Eukaryota</taxon>
        <taxon>Fungi</taxon>
        <taxon>Dikarya</taxon>
        <taxon>Ascomycota</taxon>
        <taxon>Pezizomycotina</taxon>
        <taxon>Eurotiomycetes</taxon>
        <taxon>Chaetothyriomycetidae</taxon>
        <taxon>Chaetothyriales</taxon>
        <taxon>Herpotrichiellaceae</taxon>
        <taxon>Fonsecaea</taxon>
    </lineage>
</organism>
<evidence type="ECO:0000313" key="2">
    <source>
        <dbReference type="EMBL" id="OAP54178.1"/>
    </source>
</evidence>
<accession>A0A178Z2Z4</accession>
<dbReference type="InterPro" id="IPR016197">
    <property type="entry name" value="Chromo-like_dom_sf"/>
</dbReference>
<evidence type="ECO:0000313" key="3">
    <source>
        <dbReference type="Proteomes" id="UP000078343"/>
    </source>
</evidence>
<gene>
    <name evidence="2" type="ORF">AYL99_11713</name>
</gene>
<dbReference type="GeneID" id="30015881"/>
<evidence type="ECO:0000256" key="1">
    <source>
        <dbReference type="ARBA" id="ARBA00011353"/>
    </source>
</evidence>
<reference evidence="2 3" key="1">
    <citation type="submission" date="2016-04" db="EMBL/GenBank/DDBJ databases">
        <title>Draft genome of Fonsecaea erecta CBS 125763.</title>
        <authorList>
            <person name="Weiss V.A."/>
            <person name="Vicente V.A."/>
            <person name="Raittz R.T."/>
            <person name="Moreno L.F."/>
            <person name="De Souza E.M."/>
            <person name="Pedrosa F.O."/>
            <person name="Steffens M.B."/>
            <person name="Faoro H."/>
            <person name="Tadra-Sfeir M.Z."/>
            <person name="Najafzadeh M.J."/>
            <person name="Felipe M.S."/>
            <person name="Teixeira M."/>
            <person name="Sun J."/>
            <person name="Xi L."/>
            <person name="Gomes R."/>
            <person name="De Azevedo C.M."/>
            <person name="Salgado C.G."/>
            <person name="Da Silva M.B."/>
            <person name="Nascimento M.F."/>
            <person name="Queiroz-Telles F."/>
            <person name="Attili D.S."/>
            <person name="Gorbushina A."/>
        </authorList>
    </citation>
    <scope>NUCLEOTIDE SEQUENCE [LARGE SCALE GENOMIC DNA]</scope>
    <source>
        <strain evidence="2 3">CBS 125763</strain>
    </source>
</reference>
<dbReference type="RefSeq" id="XP_018687545.1">
    <property type="nucleotide sequence ID" value="XM_018843218.1"/>
</dbReference>
<proteinExistence type="predicted"/>